<sequence length="230" mass="26110">MVLPVRSAAFSITRLVSGSTPRIDQGTGAALARGGRPIFTGLSVDVALKVLSVILFLVAIYFLSYKCTAHKYEEIRLQQTCSTKTNSCTTKFNHSSYMRLIRKSLIWEHPAGFDSIQGLLDYAHNYALHRLDGLVICFNKEEINNFNSPYHNFKELEKEGYIKIEWRTAENNPSLECIYQIDLTVKGKIYYEELKKKTIIGSTRERAKTIFWAIVSSAITAYLVIKLGLK</sequence>
<comment type="caution">
    <text evidence="2">The sequence shown here is derived from an EMBL/GenBank/DDBJ whole genome shotgun (WGS) entry which is preliminary data.</text>
</comment>
<reference evidence="2 3" key="1">
    <citation type="submission" date="2018-06" db="EMBL/GenBank/DDBJ databases">
        <title>Genomic Encyclopedia of Archaeal and Bacterial Type Strains, Phase II (KMG-II): from individual species to whole genera.</title>
        <authorList>
            <person name="Goeker M."/>
        </authorList>
    </citation>
    <scope>NUCLEOTIDE SEQUENCE [LARGE SCALE GENOMIC DNA]</scope>
    <source>
        <strain evidence="2 3">DSM 21851</strain>
    </source>
</reference>
<evidence type="ECO:0000313" key="3">
    <source>
        <dbReference type="Proteomes" id="UP000248790"/>
    </source>
</evidence>
<protein>
    <submittedName>
        <fullName evidence="2">Uncharacterized protein</fullName>
    </submittedName>
</protein>
<organism evidence="2 3">
    <name type="scientific">Larkinella arboricola</name>
    <dbReference type="NCBI Taxonomy" id="643671"/>
    <lineage>
        <taxon>Bacteria</taxon>
        <taxon>Pseudomonadati</taxon>
        <taxon>Bacteroidota</taxon>
        <taxon>Cytophagia</taxon>
        <taxon>Cytophagales</taxon>
        <taxon>Spirosomataceae</taxon>
        <taxon>Larkinella</taxon>
    </lineage>
</organism>
<dbReference type="Proteomes" id="UP000248790">
    <property type="component" value="Unassembled WGS sequence"/>
</dbReference>
<evidence type="ECO:0000256" key="1">
    <source>
        <dbReference type="SAM" id="Phobius"/>
    </source>
</evidence>
<name>A0A327WFD5_LARAB</name>
<feature type="transmembrane region" description="Helical" evidence="1">
    <location>
        <begin position="46"/>
        <end position="63"/>
    </location>
</feature>
<dbReference type="EMBL" id="QLMC01000025">
    <property type="protein sequence ID" value="RAJ89759.1"/>
    <property type="molecule type" value="Genomic_DNA"/>
</dbReference>
<gene>
    <name evidence="2" type="ORF">LX87_05696</name>
</gene>
<accession>A0A327WFD5</accession>
<feature type="transmembrane region" description="Helical" evidence="1">
    <location>
        <begin position="210"/>
        <end position="229"/>
    </location>
</feature>
<keyword evidence="1" id="KW-1133">Transmembrane helix</keyword>
<dbReference type="AlphaFoldDB" id="A0A327WFD5"/>
<evidence type="ECO:0000313" key="2">
    <source>
        <dbReference type="EMBL" id="RAJ89759.1"/>
    </source>
</evidence>
<keyword evidence="1" id="KW-0812">Transmembrane</keyword>
<proteinExistence type="predicted"/>
<keyword evidence="3" id="KW-1185">Reference proteome</keyword>
<keyword evidence="1" id="KW-0472">Membrane</keyword>